<dbReference type="InterPro" id="IPR010466">
    <property type="entry name" value="DUF1058"/>
</dbReference>
<reference evidence="2 3" key="1">
    <citation type="submission" date="2021-01" db="EMBL/GenBank/DDBJ databases">
        <title>Genome seq and assembly of Devosia sp. G19.</title>
        <authorList>
            <person name="Chhetri G."/>
        </authorList>
    </citation>
    <scope>NUCLEOTIDE SEQUENCE [LARGE SCALE GENOMIC DNA]</scope>
    <source>
        <strain evidence="2 3">G19</strain>
    </source>
</reference>
<keyword evidence="1" id="KW-0732">Signal</keyword>
<protein>
    <submittedName>
        <fullName evidence="2">SH3 domain-containing protein</fullName>
    </submittedName>
</protein>
<proteinExistence type="predicted"/>
<feature type="chain" id="PRO_5045540868" evidence="1">
    <location>
        <begin position="38"/>
        <end position="192"/>
    </location>
</feature>
<evidence type="ECO:0000313" key="3">
    <source>
        <dbReference type="Proteomes" id="UP000595460"/>
    </source>
</evidence>
<dbReference type="Pfam" id="PF06347">
    <property type="entry name" value="SH3_4"/>
    <property type="match status" value="2"/>
</dbReference>
<organism evidence="2 3">
    <name type="scientific">Devosia oryziradicis</name>
    <dbReference type="NCBI Taxonomy" id="2801335"/>
    <lineage>
        <taxon>Bacteria</taxon>
        <taxon>Pseudomonadati</taxon>
        <taxon>Pseudomonadota</taxon>
        <taxon>Alphaproteobacteria</taxon>
        <taxon>Hyphomicrobiales</taxon>
        <taxon>Devosiaceae</taxon>
        <taxon>Devosia</taxon>
    </lineage>
</organism>
<dbReference type="Gene3D" id="2.30.30.40">
    <property type="entry name" value="SH3 Domains"/>
    <property type="match status" value="1"/>
</dbReference>
<evidence type="ECO:0000313" key="2">
    <source>
        <dbReference type="EMBL" id="QQR36389.1"/>
    </source>
</evidence>
<dbReference type="Proteomes" id="UP000595460">
    <property type="component" value="Chromosome"/>
</dbReference>
<name>A0ABX7BZD6_9HYPH</name>
<dbReference type="RefSeq" id="WP_201657968.1">
    <property type="nucleotide sequence ID" value="NZ_CP068047.1"/>
</dbReference>
<sequence length="192" mass="20947">MFDETLRGALGRMFIALCRRLPWIMLALALLAPAASAQSANPSGLPLPRFATTRSEPINVRVGPGQKYDIAWTYLKSGIPVEIVQEFDTWRKIRDVDGTEGWIHQNLLAGTRAGYVTPLIANGEIALRAGKSDEAGVRARLGPGLKVTITECDGAWCQVSAAGQDAAQRGSTYTGYLHQEELWGVYPDEVFD</sequence>
<gene>
    <name evidence="2" type="ORF">JI749_01755</name>
</gene>
<evidence type="ECO:0000256" key="1">
    <source>
        <dbReference type="SAM" id="SignalP"/>
    </source>
</evidence>
<dbReference type="EMBL" id="CP068047">
    <property type="protein sequence ID" value="QQR36389.1"/>
    <property type="molecule type" value="Genomic_DNA"/>
</dbReference>
<feature type="signal peptide" evidence="1">
    <location>
        <begin position="1"/>
        <end position="37"/>
    </location>
</feature>
<accession>A0ABX7BZD6</accession>
<keyword evidence="3" id="KW-1185">Reference proteome</keyword>